<dbReference type="GO" id="GO:0000976">
    <property type="term" value="F:transcription cis-regulatory region binding"/>
    <property type="evidence" value="ECO:0007669"/>
    <property type="project" value="TreeGrafter"/>
</dbReference>
<reference evidence="6" key="1">
    <citation type="journal article" date="2019" name="Int. J. Syst. Evol. Microbiol.">
        <title>The Global Catalogue of Microorganisms (GCM) 10K type strain sequencing project: providing services to taxonomists for standard genome sequencing and annotation.</title>
        <authorList>
            <consortium name="The Broad Institute Genomics Platform"/>
            <consortium name="The Broad Institute Genome Sequencing Center for Infectious Disease"/>
            <person name="Wu L."/>
            <person name="Ma J."/>
        </authorList>
    </citation>
    <scope>NUCLEOTIDE SEQUENCE [LARGE SCALE GENOMIC DNA]</scope>
    <source>
        <strain evidence="6">CGMCC 1.14993</strain>
    </source>
</reference>
<keyword evidence="1" id="KW-0805">Transcription regulation</keyword>
<dbReference type="Gene3D" id="3.40.50.2300">
    <property type="match status" value="2"/>
</dbReference>
<keyword evidence="2" id="KW-0238">DNA-binding</keyword>
<dbReference type="SUPFAM" id="SSF53822">
    <property type="entry name" value="Periplasmic binding protein-like I"/>
    <property type="match status" value="1"/>
</dbReference>
<gene>
    <name evidence="5" type="primary">malR</name>
    <name evidence="5" type="ORF">GCM10007380_01100</name>
</gene>
<dbReference type="InterPro" id="IPR000843">
    <property type="entry name" value="HTH_LacI"/>
</dbReference>
<keyword evidence="6" id="KW-1185">Reference proteome</keyword>
<evidence type="ECO:0000256" key="1">
    <source>
        <dbReference type="ARBA" id="ARBA00023015"/>
    </source>
</evidence>
<dbReference type="OrthoDB" id="9788209at2"/>
<dbReference type="PANTHER" id="PTHR30146:SF109">
    <property type="entry name" value="HTH-TYPE TRANSCRIPTIONAL REGULATOR GALS"/>
    <property type="match status" value="1"/>
</dbReference>
<dbReference type="Pfam" id="PF00356">
    <property type="entry name" value="LacI"/>
    <property type="match status" value="1"/>
</dbReference>
<sequence length="342" mass="37868">MGVTINDVAKAAGVAPSTVSRVISDSSLISDRTKRKVKRIMEDLGYHPNINARNLANQTSQTLGIVMPSSASKSFQNPFFPEVIRGISSTAHMKDYSLLISTGETEEQILEAVEKMVMGKRVDGIILLYSRENDPIIQYLLKQEFPFVLVGKPYQHVERITYIDNDNYGAAREVTNTFIRKGHQKIAFVGGSRDFLVTQERLSGYCDAMKLSGLPLNEGYIFHDDFLLESGKASIDHLMRLEEPPTAIVAADDIIALGILSSLADLGKQVPEQVSVISFNNLVLAELATPRLSSVDVNIFQLGNEATKLVIDRIQSNDTHSKSVIVPYRIVERQSSLEEQAK</sequence>
<protein>
    <submittedName>
        <fullName evidence="5">LacI family transcriptional regulator</fullName>
    </submittedName>
</protein>
<dbReference type="PANTHER" id="PTHR30146">
    <property type="entry name" value="LACI-RELATED TRANSCRIPTIONAL REPRESSOR"/>
    <property type="match status" value="1"/>
</dbReference>
<accession>A0A8J3EWD3</accession>
<evidence type="ECO:0000259" key="4">
    <source>
        <dbReference type="PROSITE" id="PS50932"/>
    </source>
</evidence>
<dbReference type="GO" id="GO:0003700">
    <property type="term" value="F:DNA-binding transcription factor activity"/>
    <property type="evidence" value="ECO:0007669"/>
    <property type="project" value="TreeGrafter"/>
</dbReference>
<dbReference type="InterPro" id="IPR010982">
    <property type="entry name" value="Lambda_DNA-bd_dom_sf"/>
</dbReference>
<dbReference type="Proteomes" id="UP000626244">
    <property type="component" value="Unassembled WGS sequence"/>
</dbReference>
<dbReference type="AlphaFoldDB" id="A0A8J3EWD3"/>
<dbReference type="SUPFAM" id="SSF47413">
    <property type="entry name" value="lambda repressor-like DNA-binding domains"/>
    <property type="match status" value="1"/>
</dbReference>
<evidence type="ECO:0000256" key="2">
    <source>
        <dbReference type="ARBA" id="ARBA00023125"/>
    </source>
</evidence>
<evidence type="ECO:0000256" key="3">
    <source>
        <dbReference type="ARBA" id="ARBA00023163"/>
    </source>
</evidence>
<dbReference type="PROSITE" id="PS50932">
    <property type="entry name" value="HTH_LACI_2"/>
    <property type="match status" value="1"/>
</dbReference>
<dbReference type="Pfam" id="PF13377">
    <property type="entry name" value="Peripla_BP_3"/>
    <property type="match status" value="1"/>
</dbReference>
<name>A0A8J3EWD3_9BACI</name>
<dbReference type="Gene3D" id="1.10.260.40">
    <property type="entry name" value="lambda repressor-like DNA-binding domains"/>
    <property type="match status" value="1"/>
</dbReference>
<organism evidence="5 6">
    <name type="scientific">Gottfriedia solisilvae</name>
    <dbReference type="NCBI Taxonomy" id="1516104"/>
    <lineage>
        <taxon>Bacteria</taxon>
        <taxon>Bacillati</taxon>
        <taxon>Bacillota</taxon>
        <taxon>Bacilli</taxon>
        <taxon>Bacillales</taxon>
        <taxon>Bacillaceae</taxon>
        <taxon>Gottfriedia</taxon>
    </lineage>
</organism>
<dbReference type="SMART" id="SM00354">
    <property type="entry name" value="HTH_LACI"/>
    <property type="match status" value="1"/>
</dbReference>
<feature type="domain" description="HTH lacI-type" evidence="4">
    <location>
        <begin position="3"/>
        <end position="57"/>
    </location>
</feature>
<dbReference type="EMBL" id="BMHB01000001">
    <property type="protein sequence ID" value="GGI10101.1"/>
    <property type="molecule type" value="Genomic_DNA"/>
</dbReference>
<dbReference type="InterPro" id="IPR046335">
    <property type="entry name" value="LacI/GalR-like_sensor"/>
</dbReference>
<keyword evidence="3" id="KW-0804">Transcription</keyword>
<dbReference type="PRINTS" id="PR00036">
    <property type="entry name" value="HTHLACI"/>
</dbReference>
<dbReference type="RefSeq" id="WP_088002719.1">
    <property type="nucleotide sequence ID" value="NZ_BMHB01000001.1"/>
</dbReference>
<comment type="caution">
    <text evidence="5">The sequence shown here is derived from an EMBL/GenBank/DDBJ whole genome shotgun (WGS) entry which is preliminary data.</text>
</comment>
<dbReference type="CDD" id="cd01392">
    <property type="entry name" value="HTH_LacI"/>
    <property type="match status" value="1"/>
</dbReference>
<proteinExistence type="predicted"/>
<dbReference type="CDD" id="cd06294">
    <property type="entry name" value="PBP1_MalR-like"/>
    <property type="match status" value="1"/>
</dbReference>
<evidence type="ECO:0000313" key="5">
    <source>
        <dbReference type="EMBL" id="GGI10101.1"/>
    </source>
</evidence>
<evidence type="ECO:0000313" key="6">
    <source>
        <dbReference type="Proteomes" id="UP000626244"/>
    </source>
</evidence>
<dbReference type="InterPro" id="IPR028082">
    <property type="entry name" value="Peripla_BP_I"/>
</dbReference>